<gene>
    <name evidence="1" type="ORF">GJU41_12790</name>
</gene>
<sequence>MFIYVNVDEEGNVVYGTGGTDPVPDAEYNFFFIRDRITLDNITKFKVVINGFKPDLLLKDGEVLEEILHTPEPIDN</sequence>
<evidence type="ECO:0000313" key="1">
    <source>
        <dbReference type="EMBL" id="MRX54852.1"/>
    </source>
</evidence>
<keyword evidence="2" id="KW-1185">Reference proteome</keyword>
<reference evidence="1 2" key="1">
    <citation type="submission" date="2019-11" db="EMBL/GenBank/DDBJ databases">
        <title>Bacillus idriensis genome.</title>
        <authorList>
            <person name="Konopka E.N."/>
            <person name="Newman J.D."/>
        </authorList>
    </citation>
    <scope>NUCLEOTIDE SEQUENCE [LARGE SCALE GENOMIC DNA]</scope>
    <source>
        <strain evidence="1 2">DSM 19097</strain>
    </source>
</reference>
<protein>
    <submittedName>
        <fullName evidence="1">Uncharacterized protein</fullName>
    </submittedName>
</protein>
<evidence type="ECO:0000313" key="2">
    <source>
        <dbReference type="Proteomes" id="UP000441585"/>
    </source>
</evidence>
<name>A0A6I2MC39_9BACI</name>
<dbReference type="EMBL" id="WKKF01000002">
    <property type="protein sequence ID" value="MRX54852.1"/>
    <property type="molecule type" value="Genomic_DNA"/>
</dbReference>
<comment type="caution">
    <text evidence="1">The sequence shown here is derived from an EMBL/GenBank/DDBJ whole genome shotgun (WGS) entry which is preliminary data.</text>
</comment>
<accession>A0A6I2MC39</accession>
<dbReference type="Proteomes" id="UP000441585">
    <property type="component" value="Unassembled WGS sequence"/>
</dbReference>
<dbReference type="RefSeq" id="WP_154318804.1">
    <property type="nucleotide sequence ID" value="NZ_CAJGAA010000002.1"/>
</dbReference>
<proteinExistence type="predicted"/>
<organism evidence="1 2">
    <name type="scientific">Metabacillus idriensis</name>
    <dbReference type="NCBI Taxonomy" id="324768"/>
    <lineage>
        <taxon>Bacteria</taxon>
        <taxon>Bacillati</taxon>
        <taxon>Bacillota</taxon>
        <taxon>Bacilli</taxon>
        <taxon>Bacillales</taxon>
        <taxon>Bacillaceae</taxon>
        <taxon>Metabacillus</taxon>
    </lineage>
</organism>
<dbReference type="AlphaFoldDB" id="A0A6I2MC39"/>